<proteinExistence type="predicted"/>
<dbReference type="PANTHER" id="PTHR48022">
    <property type="entry name" value="PLASTIDIC GLUCOSE TRANSPORTER 4"/>
    <property type="match status" value="1"/>
</dbReference>
<dbReference type="GO" id="GO:0005351">
    <property type="term" value="F:carbohydrate:proton symporter activity"/>
    <property type="evidence" value="ECO:0007669"/>
    <property type="project" value="TreeGrafter"/>
</dbReference>
<dbReference type="AlphaFoldDB" id="A0A1Y2D248"/>
<name>A0A1Y2D248_9FUNG</name>
<evidence type="ECO:0000256" key="4">
    <source>
        <dbReference type="ARBA" id="ARBA00023136"/>
    </source>
</evidence>
<dbReference type="PANTHER" id="PTHR48022:SF2">
    <property type="entry name" value="PLASTIDIC GLUCOSE TRANSPORTER 4"/>
    <property type="match status" value="1"/>
</dbReference>
<gene>
    <name evidence="6" type="ORF">BCR33DRAFT_761450</name>
</gene>
<dbReference type="InterPro" id="IPR005828">
    <property type="entry name" value="MFS_sugar_transport-like"/>
</dbReference>
<sequence>MTKSEASTAYNWLVGFAAGFGALLFGYEIGVIGQVLAMISFQIQFNLIKLDSLGNPIYGDDGKTIDADNQADLESWILHLLVRLYIGAAISPLSVTDSVLPLVVPYYRRLELYSWRLALGMQIIPAVLLVSSSLIPESPRWLAEKDRHEQAIQQLSGINVILYYSKDILMPWVSLPLTPRLHSHLLTPSSTSLPLPCCLVLPGRNLPLRVRSKGTGIGTMPTGLEHHHCLRFPTSVQCLNKGPSVYWIFFSFCTIMFIWSWTMIKETKGLTLEEIGEVFGEEKRDHETGAAKN</sequence>
<evidence type="ECO:0000313" key="7">
    <source>
        <dbReference type="Proteomes" id="UP000193642"/>
    </source>
</evidence>
<accession>A0A1Y2D248</accession>
<evidence type="ECO:0008006" key="8">
    <source>
        <dbReference type="Google" id="ProtNLM"/>
    </source>
</evidence>
<dbReference type="Gene3D" id="1.20.1250.20">
    <property type="entry name" value="MFS general substrate transporter like domains"/>
    <property type="match status" value="3"/>
</dbReference>
<keyword evidence="7" id="KW-1185">Reference proteome</keyword>
<dbReference type="SUPFAM" id="SSF103473">
    <property type="entry name" value="MFS general substrate transporter"/>
    <property type="match status" value="1"/>
</dbReference>
<keyword evidence="4 5" id="KW-0472">Membrane</keyword>
<dbReference type="OrthoDB" id="6612291at2759"/>
<feature type="transmembrane region" description="Helical" evidence="5">
    <location>
        <begin position="245"/>
        <end position="264"/>
    </location>
</feature>
<comment type="subcellular location">
    <subcellularLocation>
        <location evidence="1">Membrane</location>
        <topology evidence="1">Multi-pass membrane protein</topology>
    </subcellularLocation>
</comment>
<reference evidence="6 7" key="1">
    <citation type="submission" date="2016-07" db="EMBL/GenBank/DDBJ databases">
        <title>Pervasive Adenine N6-methylation of Active Genes in Fungi.</title>
        <authorList>
            <consortium name="DOE Joint Genome Institute"/>
            <person name="Mondo S.J."/>
            <person name="Dannebaum R.O."/>
            <person name="Kuo R.C."/>
            <person name="Labutti K."/>
            <person name="Haridas S."/>
            <person name="Kuo A."/>
            <person name="Salamov A."/>
            <person name="Ahrendt S.R."/>
            <person name="Lipzen A."/>
            <person name="Sullivan W."/>
            <person name="Andreopoulos W.B."/>
            <person name="Clum A."/>
            <person name="Lindquist E."/>
            <person name="Daum C."/>
            <person name="Ramamoorthy G.K."/>
            <person name="Gryganskyi A."/>
            <person name="Culley D."/>
            <person name="Magnuson J.K."/>
            <person name="James T.Y."/>
            <person name="O'Malley M.A."/>
            <person name="Stajich J.E."/>
            <person name="Spatafora J.W."/>
            <person name="Visel A."/>
            <person name="Grigoriev I.V."/>
        </authorList>
    </citation>
    <scope>NUCLEOTIDE SEQUENCE [LARGE SCALE GENOMIC DNA]</scope>
    <source>
        <strain evidence="6 7">JEL800</strain>
    </source>
</reference>
<dbReference type="GO" id="GO:0016020">
    <property type="term" value="C:membrane"/>
    <property type="evidence" value="ECO:0007669"/>
    <property type="project" value="UniProtKB-SubCell"/>
</dbReference>
<evidence type="ECO:0000313" key="6">
    <source>
        <dbReference type="EMBL" id="ORY53204.1"/>
    </source>
</evidence>
<organism evidence="6 7">
    <name type="scientific">Rhizoclosmatium globosum</name>
    <dbReference type="NCBI Taxonomy" id="329046"/>
    <lineage>
        <taxon>Eukaryota</taxon>
        <taxon>Fungi</taxon>
        <taxon>Fungi incertae sedis</taxon>
        <taxon>Chytridiomycota</taxon>
        <taxon>Chytridiomycota incertae sedis</taxon>
        <taxon>Chytridiomycetes</taxon>
        <taxon>Chytridiales</taxon>
        <taxon>Chytriomycetaceae</taxon>
        <taxon>Rhizoclosmatium</taxon>
    </lineage>
</organism>
<comment type="caution">
    <text evidence="6">The sequence shown here is derived from an EMBL/GenBank/DDBJ whole genome shotgun (WGS) entry which is preliminary data.</text>
</comment>
<evidence type="ECO:0000256" key="5">
    <source>
        <dbReference type="SAM" id="Phobius"/>
    </source>
</evidence>
<keyword evidence="3 5" id="KW-1133">Transmembrane helix</keyword>
<protein>
    <recommendedName>
        <fullName evidence="8">Major facilitator superfamily (MFS) profile domain-containing protein</fullName>
    </recommendedName>
</protein>
<dbReference type="Proteomes" id="UP000193642">
    <property type="component" value="Unassembled WGS sequence"/>
</dbReference>
<dbReference type="EMBL" id="MCGO01000002">
    <property type="protein sequence ID" value="ORY53204.1"/>
    <property type="molecule type" value="Genomic_DNA"/>
</dbReference>
<evidence type="ECO:0000256" key="1">
    <source>
        <dbReference type="ARBA" id="ARBA00004141"/>
    </source>
</evidence>
<keyword evidence="2 5" id="KW-0812">Transmembrane</keyword>
<dbReference type="InterPro" id="IPR036259">
    <property type="entry name" value="MFS_trans_sf"/>
</dbReference>
<feature type="transmembrane region" description="Helical" evidence="5">
    <location>
        <begin position="113"/>
        <end position="135"/>
    </location>
</feature>
<dbReference type="InterPro" id="IPR050360">
    <property type="entry name" value="MFS_Sugar_Transporters"/>
</dbReference>
<feature type="transmembrane region" description="Helical" evidence="5">
    <location>
        <begin position="84"/>
        <end position="107"/>
    </location>
</feature>
<evidence type="ECO:0000256" key="2">
    <source>
        <dbReference type="ARBA" id="ARBA00022692"/>
    </source>
</evidence>
<feature type="transmembrane region" description="Helical" evidence="5">
    <location>
        <begin position="12"/>
        <end position="39"/>
    </location>
</feature>
<evidence type="ECO:0000256" key="3">
    <source>
        <dbReference type="ARBA" id="ARBA00022989"/>
    </source>
</evidence>
<dbReference type="Pfam" id="PF00083">
    <property type="entry name" value="Sugar_tr"/>
    <property type="match status" value="2"/>
</dbReference>
<dbReference type="STRING" id="329046.A0A1Y2D248"/>